<dbReference type="SUPFAM" id="SSF51269">
    <property type="entry name" value="AFP III-like domain"/>
    <property type="match status" value="1"/>
</dbReference>
<proteinExistence type="predicted"/>
<protein>
    <submittedName>
        <fullName evidence="2">N-acetylneuraminate synthase</fullName>
        <ecNumber evidence="2">2.5.1.56</ecNumber>
    </submittedName>
</protein>
<dbReference type="Pfam" id="PF08666">
    <property type="entry name" value="SAF"/>
    <property type="match status" value="1"/>
</dbReference>
<dbReference type="PANTHER" id="PTHR42966">
    <property type="entry name" value="N-ACETYLNEURAMINATE SYNTHASE"/>
    <property type="match status" value="1"/>
</dbReference>
<evidence type="ECO:0000259" key="1">
    <source>
        <dbReference type="PROSITE" id="PS50844"/>
    </source>
</evidence>
<dbReference type="Gene3D" id="3.20.20.70">
    <property type="entry name" value="Aldolase class I"/>
    <property type="match status" value="1"/>
</dbReference>
<dbReference type="AlphaFoldDB" id="A0A3B0VZ08"/>
<dbReference type="GO" id="GO:0047444">
    <property type="term" value="F:N-acylneuraminate-9-phosphate synthase activity"/>
    <property type="evidence" value="ECO:0007669"/>
    <property type="project" value="TreeGrafter"/>
</dbReference>
<dbReference type="InterPro" id="IPR013974">
    <property type="entry name" value="SAF"/>
</dbReference>
<organism evidence="2">
    <name type="scientific">hydrothermal vent metagenome</name>
    <dbReference type="NCBI Taxonomy" id="652676"/>
    <lineage>
        <taxon>unclassified sequences</taxon>
        <taxon>metagenomes</taxon>
        <taxon>ecological metagenomes</taxon>
    </lineage>
</organism>
<gene>
    <name evidence="2" type="ORF">MNBD_GAMMA03-465</name>
</gene>
<dbReference type="Pfam" id="PF03102">
    <property type="entry name" value="NeuB"/>
    <property type="match status" value="1"/>
</dbReference>
<name>A0A3B0VZ08_9ZZZZ</name>
<accession>A0A3B0VZ08</accession>
<dbReference type="InterPro" id="IPR006190">
    <property type="entry name" value="SAF_AFP_Neu5Ac"/>
</dbReference>
<dbReference type="GO" id="GO:0016051">
    <property type="term" value="P:carbohydrate biosynthetic process"/>
    <property type="evidence" value="ECO:0007669"/>
    <property type="project" value="InterPro"/>
</dbReference>
<sequence length="350" mass="39410">MKKIKTGNRFIGNGEPVYLIAEIGSNFDGDKERAKMLINLAKDCGADAVKFQCFTAEKIISKEAFDQMKVGFQSKWKKSVYEVYKNAEFPREWHEELFHYATSKGLDFLSAPYDLEAVDTLDQLGVSIFKIGSGDITWHEIIRAIAQKGKPIILGTGASTIAEIDEVIRIIREEGNEDIIILQCVTNYPTSFESAHIRAMKTMGEMFDVLVGYSDHTSGSIVSLGAVSLGGCVIEKHFTDDKTRPGPDHSFAMDGKDFKEMASSIRILEKALGSPVKDLYEEERETVILQRRCLRASRDILKNEKIMEDMIDVLRPSDKEGIAPKDKNILINREVRVEIKKGEAFTWDKI</sequence>
<dbReference type="InterPro" id="IPR057736">
    <property type="entry name" value="SAF_PseI/NeuA/NeuB"/>
</dbReference>
<dbReference type="SUPFAM" id="SSF51569">
    <property type="entry name" value="Aldolase"/>
    <property type="match status" value="1"/>
</dbReference>
<feature type="domain" description="AFP-like" evidence="1">
    <location>
        <begin position="293"/>
        <end position="350"/>
    </location>
</feature>
<dbReference type="EC" id="2.5.1.56" evidence="2"/>
<evidence type="ECO:0000313" key="2">
    <source>
        <dbReference type="EMBL" id="VAW48805.1"/>
    </source>
</evidence>
<dbReference type="CDD" id="cd11615">
    <property type="entry name" value="SAF_NeuB_like"/>
    <property type="match status" value="1"/>
</dbReference>
<dbReference type="InterPro" id="IPR013785">
    <property type="entry name" value="Aldolase_TIM"/>
</dbReference>
<dbReference type="PANTHER" id="PTHR42966:SF1">
    <property type="entry name" value="SIALIC ACID SYNTHASE"/>
    <property type="match status" value="1"/>
</dbReference>
<dbReference type="InterPro" id="IPR051690">
    <property type="entry name" value="PseI-like"/>
</dbReference>
<dbReference type="InterPro" id="IPR013132">
    <property type="entry name" value="PseI/NeuA/B-like_N"/>
</dbReference>
<reference evidence="2" key="1">
    <citation type="submission" date="2018-06" db="EMBL/GenBank/DDBJ databases">
        <authorList>
            <person name="Zhirakovskaya E."/>
        </authorList>
    </citation>
    <scope>NUCLEOTIDE SEQUENCE</scope>
</reference>
<dbReference type="InterPro" id="IPR036732">
    <property type="entry name" value="AFP_Neu5c_C_sf"/>
</dbReference>
<dbReference type="GO" id="GO:0050462">
    <property type="term" value="F:N-acetylneuraminate synthase activity"/>
    <property type="evidence" value="ECO:0007669"/>
    <property type="project" value="UniProtKB-EC"/>
</dbReference>
<dbReference type="EMBL" id="UOFC01000233">
    <property type="protein sequence ID" value="VAW48805.1"/>
    <property type="molecule type" value="Genomic_DNA"/>
</dbReference>
<dbReference type="Gene3D" id="3.90.1210.10">
    <property type="entry name" value="Antifreeze-like/N-acetylneuraminic acid synthase C-terminal domain"/>
    <property type="match status" value="1"/>
</dbReference>
<keyword evidence="2" id="KW-0808">Transferase</keyword>
<dbReference type="PROSITE" id="PS50844">
    <property type="entry name" value="AFP_LIKE"/>
    <property type="match status" value="1"/>
</dbReference>